<dbReference type="SUPFAM" id="SSF52799">
    <property type="entry name" value="(Phosphotyrosine protein) phosphatases II"/>
    <property type="match status" value="1"/>
</dbReference>
<feature type="domain" description="Fibronectin type-III" evidence="20">
    <location>
        <begin position="911"/>
        <end position="1000"/>
    </location>
</feature>
<evidence type="ECO:0000256" key="5">
    <source>
        <dbReference type="ARBA" id="ARBA00022737"/>
    </source>
</evidence>
<dbReference type="PROSITE" id="PS50835">
    <property type="entry name" value="IG_LIKE"/>
    <property type="match status" value="1"/>
</dbReference>
<evidence type="ECO:0000259" key="17">
    <source>
        <dbReference type="PROSITE" id="PS50055"/>
    </source>
</evidence>
<protein>
    <recommendedName>
        <fullName evidence="2">protein-tyrosine-phosphatase</fullName>
        <ecNumber evidence="2">3.1.3.48</ecNumber>
    </recommendedName>
</protein>
<evidence type="ECO:0000256" key="4">
    <source>
        <dbReference type="ARBA" id="ARBA00022729"/>
    </source>
</evidence>
<evidence type="ECO:0000256" key="8">
    <source>
        <dbReference type="ARBA" id="ARBA00022989"/>
    </source>
</evidence>
<dbReference type="PANTHER" id="PTHR46957">
    <property type="entry name" value="CYTOKINE RECEPTOR"/>
    <property type="match status" value="1"/>
</dbReference>
<dbReference type="InterPro" id="IPR013783">
    <property type="entry name" value="Ig-like_fold"/>
</dbReference>
<feature type="domain" description="Fibronectin type-III" evidence="20">
    <location>
        <begin position="391"/>
        <end position="483"/>
    </location>
</feature>
<keyword evidence="9 15" id="KW-0472">Membrane</keyword>
<feature type="signal peptide" evidence="16">
    <location>
        <begin position="1"/>
        <end position="26"/>
    </location>
</feature>
<dbReference type="SUPFAM" id="SSF49265">
    <property type="entry name" value="Fibronectin type III"/>
    <property type="match status" value="7"/>
</dbReference>
<keyword evidence="4 16" id="KW-0732">Signal</keyword>
<organism evidence="21 22">
    <name type="scientific">Esox lucius</name>
    <name type="common">Northern pike</name>
    <dbReference type="NCBI Taxonomy" id="8010"/>
    <lineage>
        <taxon>Eukaryota</taxon>
        <taxon>Metazoa</taxon>
        <taxon>Chordata</taxon>
        <taxon>Craniata</taxon>
        <taxon>Vertebrata</taxon>
        <taxon>Euteleostomi</taxon>
        <taxon>Actinopterygii</taxon>
        <taxon>Neopterygii</taxon>
        <taxon>Teleostei</taxon>
        <taxon>Protacanthopterygii</taxon>
        <taxon>Esociformes</taxon>
        <taxon>Esocidae</taxon>
        <taxon>Esox</taxon>
    </lineage>
</organism>
<dbReference type="PROSITE" id="PS00383">
    <property type="entry name" value="TYR_PHOSPHATASE_1"/>
    <property type="match status" value="1"/>
</dbReference>
<feature type="transmembrane region" description="Helical" evidence="15">
    <location>
        <begin position="1338"/>
        <end position="1360"/>
    </location>
</feature>
<dbReference type="InterPro" id="IPR016130">
    <property type="entry name" value="Tyr_Pase_AS"/>
</dbReference>
<dbReference type="PANTHER" id="PTHR46957:SF5">
    <property type="entry name" value="PROTEIN-TYROSINE-PHOSPHATASE"/>
    <property type="match status" value="1"/>
</dbReference>
<dbReference type="InterPro" id="IPR000387">
    <property type="entry name" value="Tyr_Pase_dom"/>
</dbReference>
<dbReference type="InterPro" id="IPR041201">
    <property type="entry name" value="PTPRJ_TM"/>
</dbReference>
<evidence type="ECO:0000256" key="16">
    <source>
        <dbReference type="SAM" id="SignalP"/>
    </source>
</evidence>
<dbReference type="InterPro" id="IPR007110">
    <property type="entry name" value="Ig-like_dom"/>
</dbReference>
<feature type="domain" description="Ig-like" evidence="19">
    <location>
        <begin position="1056"/>
        <end position="1176"/>
    </location>
</feature>
<evidence type="ECO:0000256" key="3">
    <source>
        <dbReference type="ARBA" id="ARBA00022692"/>
    </source>
</evidence>
<evidence type="ECO:0000256" key="13">
    <source>
        <dbReference type="ARBA" id="ARBA00051722"/>
    </source>
</evidence>
<evidence type="ECO:0000256" key="12">
    <source>
        <dbReference type="ARBA" id="ARBA00025789"/>
    </source>
</evidence>
<dbReference type="Proteomes" id="UP000265140">
    <property type="component" value="Chromosome 19"/>
</dbReference>
<feature type="domain" description="Fibronectin type-III" evidence="20">
    <location>
        <begin position="222"/>
        <end position="304"/>
    </location>
</feature>
<reference evidence="21" key="2">
    <citation type="submission" date="2025-08" db="UniProtKB">
        <authorList>
            <consortium name="Ensembl"/>
        </authorList>
    </citation>
    <scope>IDENTIFICATION</scope>
</reference>
<evidence type="ECO:0000259" key="19">
    <source>
        <dbReference type="PROSITE" id="PS50835"/>
    </source>
</evidence>
<evidence type="ECO:0000256" key="6">
    <source>
        <dbReference type="ARBA" id="ARBA00022801"/>
    </source>
</evidence>
<comment type="similarity">
    <text evidence="12">Belongs to the protein-tyrosine phosphatase family. Receptor class 3 subfamily.</text>
</comment>
<evidence type="ECO:0000256" key="7">
    <source>
        <dbReference type="ARBA" id="ARBA00022912"/>
    </source>
</evidence>
<dbReference type="FunFam" id="2.60.40.10:FF:000369">
    <property type="entry name" value="Protein tyrosine phosphatase, receptor type B"/>
    <property type="match status" value="1"/>
</dbReference>
<comment type="catalytic activity">
    <reaction evidence="13">
        <text>O-phospho-L-tyrosyl-[protein] + H2O = L-tyrosyl-[protein] + phosphate</text>
        <dbReference type="Rhea" id="RHEA:10684"/>
        <dbReference type="Rhea" id="RHEA-COMP:10136"/>
        <dbReference type="Rhea" id="RHEA-COMP:20101"/>
        <dbReference type="ChEBI" id="CHEBI:15377"/>
        <dbReference type="ChEBI" id="CHEBI:43474"/>
        <dbReference type="ChEBI" id="CHEBI:46858"/>
        <dbReference type="ChEBI" id="CHEBI:61978"/>
        <dbReference type="EC" id="3.1.3.48"/>
    </reaction>
</comment>
<evidence type="ECO:0000313" key="22">
    <source>
        <dbReference type="Proteomes" id="UP000265140"/>
    </source>
</evidence>
<evidence type="ECO:0000256" key="14">
    <source>
        <dbReference type="SAM" id="MobiDB-lite"/>
    </source>
</evidence>
<keyword evidence="11" id="KW-0393">Immunoglobulin domain</keyword>
<evidence type="ECO:0000313" key="21">
    <source>
        <dbReference type="Ensembl" id="ENSELUP00000085596.1"/>
    </source>
</evidence>
<keyword evidence="22" id="KW-1185">Reference proteome</keyword>
<reference evidence="21 22" key="1">
    <citation type="submission" date="2020-02" db="EMBL/GenBank/DDBJ databases">
        <title>Esox lucius (northern pike) genome, fEsoLuc1, primary haplotype.</title>
        <authorList>
            <person name="Myers G."/>
            <person name="Karagic N."/>
            <person name="Meyer A."/>
            <person name="Pippel M."/>
            <person name="Reichard M."/>
            <person name="Winkler S."/>
            <person name="Tracey A."/>
            <person name="Sims Y."/>
            <person name="Howe K."/>
            <person name="Rhie A."/>
            <person name="Formenti G."/>
            <person name="Durbin R."/>
            <person name="Fedrigo O."/>
            <person name="Jarvis E.D."/>
        </authorList>
    </citation>
    <scope>NUCLEOTIDE SEQUENCE [LARGE SCALE GENOMIC DNA]</scope>
</reference>
<comment type="subcellular location">
    <subcellularLocation>
        <location evidence="1">Membrane</location>
        <topology evidence="1">Single-pass type I membrane protein</topology>
    </subcellularLocation>
</comment>
<feature type="domain" description="Tyrosine specific protein phosphatases" evidence="18">
    <location>
        <begin position="1578"/>
        <end position="1651"/>
    </location>
</feature>
<dbReference type="InterPro" id="IPR000242">
    <property type="entry name" value="PTP_cat"/>
</dbReference>
<dbReference type="GO" id="GO:0004725">
    <property type="term" value="F:protein tyrosine phosphatase activity"/>
    <property type="evidence" value="ECO:0007669"/>
    <property type="project" value="UniProtKB-EC"/>
</dbReference>
<keyword evidence="10" id="KW-0325">Glycoprotein</keyword>
<feature type="domain" description="Fibronectin type-III" evidence="20">
    <location>
        <begin position="821"/>
        <end position="910"/>
    </location>
</feature>
<dbReference type="InterPro" id="IPR036116">
    <property type="entry name" value="FN3_sf"/>
</dbReference>
<dbReference type="PROSITE" id="PS50055">
    <property type="entry name" value="TYR_PHOSPHATASE_PTP"/>
    <property type="match status" value="1"/>
</dbReference>
<dbReference type="CDD" id="cd00063">
    <property type="entry name" value="FN3"/>
    <property type="match status" value="9"/>
</dbReference>
<dbReference type="PRINTS" id="PR00700">
    <property type="entry name" value="PRTYPHPHTASE"/>
</dbReference>
<dbReference type="Ensembl" id="ENSELUT00000103933.1">
    <property type="protein sequence ID" value="ENSELUP00000085596.1"/>
    <property type="gene ID" value="ENSELUG00000017450.3"/>
</dbReference>
<evidence type="ECO:0000256" key="9">
    <source>
        <dbReference type="ARBA" id="ARBA00023136"/>
    </source>
</evidence>
<dbReference type="FunFam" id="3.90.190.10:FF:000009">
    <property type="entry name" value="Receptor-type tyrosine-protein phosphatase beta"/>
    <property type="match status" value="1"/>
</dbReference>
<feature type="domain" description="Fibronectin type-III" evidence="20">
    <location>
        <begin position="305"/>
        <end position="390"/>
    </location>
</feature>
<dbReference type="SMART" id="SM00404">
    <property type="entry name" value="PTPc_motif"/>
    <property type="match status" value="1"/>
</dbReference>
<evidence type="ECO:0000259" key="18">
    <source>
        <dbReference type="PROSITE" id="PS50056"/>
    </source>
</evidence>
<feature type="domain" description="Tyrosine-protein phosphatase" evidence="17">
    <location>
        <begin position="1404"/>
        <end position="1660"/>
    </location>
</feature>
<sequence length="1699" mass="184929">MGRLSCFAVLLRTSMVLHLFLKSSQAQYTPCTNNTVQVTSTSINVFCNCTVSTSNQPAVSNSTASTSSQPAVSNSTVSTGNQSAESNCNVSTGSQLALSNSTVAILSGLSPGGTYSLNVQCSNTNCSMNVTTKPDTVTNLTVTEFTTSSVALTWSETNGSSFYTVQWTGGGDSDNLRITIASLNVTGLRAGVKYIFTVTAVAGDNTTGGQSNAVIKYTKPSVVSNLSVVATTTSSASLSWSPPTGNFSFYKVNWDGFSNQTSTTNFTVSSLSGGRCLNFTVTAVAGDNTTVGDGNTVNACTYPTQPGNIMAATQGTTQLNVSWTLPGGRVDYYNVRISNATWNNTNGQINQTWAIFTLLLPGRVYGATVTAVAGSLSNQSAKAQLATVPTPPGPLNITERTTSSISIQWTTPDQMTNATNISYNIIYQSDASVVGNLSSSTPSYNLTSLVSGSNYNIRVTTIGPQNLGSEPVNTSACTLAKPVLNLTAKPLSSWSVFLKWDAPADNQSYRIQYKTAAVLVQNNTVSTTFNVCGLQPGTGYNFTVTTLAASGCEANPVPCFSYTMPKAVGNLTVVYSNTTAVSLSWSQQDDWKPTYSYLVATSNNGPQWNDSTPFSNYTFTSLQPGYNYNFTVAVVNHGVQSETVWILNYTAPSVATNISAIGTTTTMNVSWDAAVGQVDSYTVTIYNGSPRANQTVYPSTTAVFLNLTPGTLYVVKVDTNSGPLTVSAQNISSATYPNPPGAINVQSQNINTINISWSSPIGMDQVQYNFSVYILGRQNLTGSSWFLLDNLQCGTLYNVSVVTVGVLNYLSAAVTKQIYTMPESVNPLISNNGNSSITVNWTAPCGNVDQYVVNLSDNNTYSNTATLISSWLSYTFQNLSAGRLYTAMVTTVSGPFNTTSIPVTTATYPNQPGGMEILGITTTSISVKWAEAPLMANTTFFYKVNYQCTQQITQTNTTNTSLILTNLFSGTSYNISVVTVGVLGFQSKEVRMNLVTTRPERVRSLTAQAGEHYVTLTWDWPVEYKPSYVFIVNGTNFTNCTGFNSTTISDLDPGRPYNFSVTTQTVDGTQGDSVWFPFCTVASSVSNLMCNTTDAPSPAHLNLSWSQPQGWNRGFQISATETNLPSQGPVQNPNVSESCNPTCGYQILNLKYYTNYTLSITTLGCGKSSTVQIYTCLTGISAPPAPSNIESLVAILNRTTTSFTIQLKSNILNDTNGMVKQFGVLVTSDIKSFNLSKSGQYLMNTYNKWIVDSTLTYLATVRDTSSLRSTGSFDVIIGDETLWNSYLNGQLKASSVYSFAIVLFTKTDPENVPSSIYSVTLPFSDQVSLSQNNEITGLAIGVGLGIFTVLLLIVAGIFYIRRHTKKETSDIQIQSMRAKVNIAVRVEDYEAYYKKQRADSNCGFAEEFEDLKPVGTAQARASAVALENKPKNRYNNVLPYDSSRVKLSIQGSPFDDYINSNYIPGYNSRKEFIAAQGPLPCTVNEFWRMIWEKNVQTLVMLTRCNEQGRVKCEKYWPSETKCFGNITVATTSDIPLEDWTIRDFEIKNIKTAETRSVRHFHFTAWPDHGVPETTELLINFRHLVREHMDQYSRHSPTVVHCSAGVGRTGTFIAIDRLIFQIERESMVDVYGIIHDLRMHRPLMVQTEDQYVFLNQCAMDIIRSRTGTNVDLIYQNTAALGIYENVEPKNKRMKNGYHDA</sequence>
<dbReference type="Gene3D" id="2.60.40.10">
    <property type="entry name" value="Immunoglobulins"/>
    <property type="match status" value="10"/>
</dbReference>
<dbReference type="Gene3D" id="3.90.190.10">
    <property type="entry name" value="Protein tyrosine phosphatase superfamily"/>
    <property type="match status" value="1"/>
</dbReference>
<evidence type="ECO:0000256" key="15">
    <source>
        <dbReference type="SAM" id="Phobius"/>
    </source>
</evidence>
<dbReference type="PROSITE" id="PS50056">
    <property type="entry name" value="TYR_PHOSPHATASE_2"/>
    <property type="match status" value="1"/>
</dbReference>
<dbReference type="Pfam" id="PF00102">
    <property type="entry name" value="Y_phosphatase"/>
    <property type="match status" value="1"/>
</dbReference>
<evidence type="ECO:0000256" key="11">
    <source>
        <dbReference type="ARBA" id="ARBA00023319"/>
    </source>
</evidence>
<accession>A0AAY5KA10</accession>
<dbReference type="Pfam" id="PF00041">
    <property type="entry name" value="fn3"/>
    <property type="match status" value="9"/>
</dbReference>
<feature type="chain" id="PRO_5044198910" description="protein-tyrosine-phosphatase" evidence="16">
    <location>
        <begin position="27"/>
        <end position="1699"/>
    </location>
</feature>
<name>A0AAY5KA10_ESOLU</name>
<evidence type="ECO:0000256" key="10">
    <source>
        <dbReference type="ARBA" id="ARBA00023180"/>
    </source>
</evidence>
<dbReference type="CDD" id="cd14615">
    <property type="entry name" value="R-PTPc-J"/>
    <property type="match status" value="1"/>
</dbReference>
<dbReference type="GO" id="GO:0016020">
    <property type="term" value="C:membrane"/>
    <property type="evidence" value="ECO:0007669"/>
    <property type="project" value="UniProtKB-SubCell"/>
</dbReference>
<dbReference type="InterPro" id="IPR050713">
    <property type="entry name" value="RTP_Phos/Ushers"/>
</dbReference>
<feature type="region of interest" description="Disordered" evidence="14">
    <location>
        <begin position="60"/>
        <end position="86"/>
    </location>
</feature>
<dbReference type="InterPro" id="IPR003595">
    <property type="entry name" value="Tyr_Pase_cat"/>
</dbReference>
<feature type="domain" description="Fibronectin type-III" evidence="20">
    <location>
        <begin position="567"/>
        <end position="653"/>
    </location>
</feature>
<reference evidence="21" key="3">
    <citation type="submission" date="2025-09" db="UniProtKB">
        <authorList>
            <consortium name="Ensembl"/>
        </authorList>
    </citation>
    <scope>IDENTIFICATION</scope>
</reference>
<keyword evidence="3 15" id="KW-0812">Transmembrane</keyword>
<evidence type="ECO:0000259" key="20">
    <source>
        <dbReference type="PROSITE" id="PS50853"/>
    </source>
</evidence>
<feature type="domain" description="Fibronectin type-III" evidence="20">
    <location>
        <begin position="136"/>
        <end position="221"/>
    </location>
</feature>
<feature type="domain" description="Fibronectin type-III" evidence="20">
    <location>
        <begin position="484"/>
        <end position="566"/>
    </location>
</feature>
<keyword evidence="7" id="KW-0904">Protein phosphatase</keyword>
<dbReference type="GO" id="GO:0032502">
    <property type="term" value="P:developmental process"/>
    <property type="evidence" value="ECO:0007669"/>
    <property type="project" value="UniProtKB-ARBA"/>
</dbReference>
<dbReference type="SMART" id="SM00060">
    <property type="entry name" value="FN3"/>
    <property type="match status" value="13"/>
</dbReference>
<keyword evidence="8 15" id="KW-1133">Transmembrane helix</keyword>
<dbReference type="GeneTree" id="ENSGT00940000156870"/>
<evidence type="ECO:0000256" key="2">
    <source>
        <dbReference type="ARBA" id="ARBA00013064"/>
    </source>
</evidence>
<dbReference type="InterPro" id="IPR029021">
    <property type="entry name" value="Prot-tyrosine_phosphatase-like"/>
</dbReference>
<dbReference type="PROSITE" id="PS50853">
    <property type="entry name" value="FN3"/>
    <property type="match status" value="8"/>
</dbReference>
<proteinExistence type="inferred from homology"/>
<dbReference type="InterPro" id="IPR003961">
    <property type="entry name" value="FN3_dom"/>
</dbReference>
<dbReference type="EC" id="3.1.3.48" evidence="2"/>
<evidence type="ECO:0000256" key="1">
    <source>
        <dbReference type="ARBA" id="ARBA00004479"/>
    </source>
</evidence>
<dbReference type="SMART" id="SM00194">
    <property type="entry name" value="PTPc"/>
    <property type="match status" value="1"/>
</dbReference>
<keyword evidence="5" id="KW-0677">Repeat</keyword>
<dbReference type="Pfam" id="PF18861">
    <property type="entry name" value="PTP_tm"/>
    <property type="match status" value="1"/>
</dbReference>
<keyword evidence="6" id="KW-0378">Hydrolase</keyword>